<dbReference type="EMBL" id="BMAW01117266">
    <property type="protein sequence ID" value="GFT74273.1"/>
    <property type="molecule type" value="Genomic_DNA"/>
</dbReference>
<evidence type="ECO:0000256" key="1">
    <source>
        <dbReference type="SAM" id="MobiDB-lite"/>
    </source>
</evidence>
<organism evidence="2 3">
    <name type="scientific">Nephila pilipes</name>
    <name type="common">Giant wood spider</name>
    <name type="synonym">Nephila maculata</name>
    <dbReference type="NCBI Taxonomy" id="299642"/>
    <lineage>
        <taxon>Eukaryota</taxon>
        <taxon>Metazoa</taxon>
        <taxon>Ecdysozoa</taxon>
        <taxon>Arthropoda</taxon>
        <taxon>Chelicerata</taxon>
        <taxon>Arachnida</taxon>
        <taxon>Araneae</taxon>
        <taxon>Araneomorphae</taxon>
        <taxon>Entelegynae</taxon>
        <taxon>Araneoidea</taxon>
        <taxon>Nephilidae</taxon>
        <taxon>Nephila</taxon>
    </lineage>
</organism>
<proteinExistence type="predicted"/>
<dbReference type="Proteomes" id="UP000887013">
    <property type="component" value="Unassembled WGS sequence"/>
</dbReference>
<sequence>VDDSQPATNSSRNEPSRNFGNGGKLTKLSQNISSQAKMEIDYYGTVPLQGVPTTIEGLTNLVNNFQQQVEQVNDGLGVPICVKFRALEEFNDKYKFLKNHTLIET</sequence>
<protein>
    <submittedName>
        <fullName evidence="2">Stonustoxin subunit alpha</fullName>
    </submittedName>
</protein>
<evidence type="ECO:0000313" key="3">
    <source>
        <dbReference type="Proteomes" id="UP000887013"/>
    </source>
</evidence>
<name>A0A8X6PLX7_NEPPI</name>
<feature type="compositionally biased region" description="Polar residues" evidence="1">
    <location>
        <begin position="1"/>
        <end position="19"/>
    </location>
</feature>
<keyword evidence="3" id="KW-1185">Reference proteome</keyword>
<comment type="caution">
    <text evidence="2">The sequence shown here is derived from an EMBL/GenBank/DDBJ whole genome shotgun (WGS) entry which is preliminary data.</text>
</comment>
<evidence type="ECO:0000313" key="2">
    <source>
        <dbReference type="EMBL" id="GFT74273.1"/>
    </source>
</evidence>
<dbReference type="OrthoDB" id="6455615at2759"/>
<accession>A0A8X6PLX7</accession>
<feature type="region of interest" description="Disordered" evidence="1">
    <location>
        <begin position="1"/>
        <end position="25"/>
    </location>
</feature>
<dbReference type="AlphaFoldDB" id="A0A8X6PLX7"/>
<reference evidence="2" key="1">
    <citation type="submission" date="2020-08" db="EMBL/GenBank/DDBJ databases">
        <title>Multicomponent nature underlies the extraordinary mechanical properties of spider dragline silk.</title>
        <authorList>
            <person name="Kono N."/>
            <person name="Nakamura H."/>
            <person name="Mori M."/>
            <person name="Yoshida Y."/>
            <person name="Ohtoshi R."/>
            <person name="Malay A.D."/>
            <person name="Moran D.A.P."/>
            <person name="Tomita M."/>
            <person name="Numata K."/>
            <person name="Arakawa K."/>
        </authorList>
    </citation>
    <scope>NUCLEOTIDE SEQUENCE</scope>
</reference>
<gene>
    <name evidence="2" type="primary">NCL1_27253</name>
    <name evidence="2" type="ORF">NPIL_48961</name>
</gene>
<feature type="non-terminal residue" evidence="2">
    <location>
        <position position="1"/>
    </location>
</feature>